<organism evidence="7 8">
    <name type="scientific">Novosphingobium rhizovicinum</name>
    <dbReference type="NCBI Taxonomy" id="3228928"/>
    <lineage>
        <taxon>Bacteria</taxon>
        <taxon>Pseudomonadati</taxon>
        <taxon>Pseudomonadota</taxon>
        <taxon>Alphaproteobacteria</taxon>
        <taxon>Sphingomonadales</taxon>
        <taxon>Sphingomonadaceae</taxon>
        <taxon>Novosphingobium</taxon>
    </lineage>
</organism>
<evidence type="ECO:0000313" key="7">
    <source>
        <dbReference type="EMBL" id="MEW9853763.1"/>
    </source>
</evidence>
<dbReference type="CDD" id="cd00317">
    <property type="entry name" value="cyclophilin"/>
    <property type="match status" value="1"/>
</dbReference>
<evidence type="ECO:0000313" key="8">
    <source>
        <dbReference type="Proteomes" id="UP001556118"/>
    </source>
</evidence>
<dbReference type="EC" id="5.2.1.8" evidence="1"/>
<name>A0ABV3R6P8_9SPHN</name>
<feature type="chain" id="PRO_5045100291" description="peptidylprolyl isomerase" evidence="5">
    <location>
        <begin position="25"/>
        <end position="247"/>
    </location>
</feature>
<feature type="region of interest" description="Disordered" evidence="4">
    <location>
        <begin position="211"/>
        <end position="247"/>
    </location>
</feature>
<dbReference type="Pfam" id="PF00160">
    <property type="entry name" value="Pro_isomerase"/>
    <property type="match status" value="1"/>
</dbReference>
<feature type="domain" description="PPIase cyclophilin-type" evidence="6">
    <location>
        <begin position="31"/>
        <end position="210"/>
    </location>
</feature>
<dbReference type="PROSITE" id="PS50072">
    <property type="entry name" value="CSA_PPIASE_2"/>
    <property type="match status" value="1"/>
</dbReference>
<reference evidence="7 8" key="1">
    <citation type="submission" date="2024-06" db="EMBL/GenBank/DDBJ databases">
        <title>Novosphingobium rhizovicinus M1R2S20.</title>
        <authorList>
            <person name="Sun J.-Q."/>
        </authorList>
    </citation>
    <scope>NUCLEOTIDE SEQUENCE [LARGE SCALE GENOMIC DNA]</scope>
    <source>
        <strain evidence="7 8">M1R2S20</strain>
    </source>
</reference>
<evidence type="ECO:0000256" key="1">
    <source>
        <dbReference type="ARBA" id="ARBA00013194"/>
    </source>
</evidence>
<dbReference type="GO" id="GO:0003755">
    <property type="term" value="F:peptidyl-prolyl cis-trans isomerase activity"/>
    <property type="evidence" value="ECO:0007669"/>
    <property type="project" value="UniProtKB-EC"/>
</dbReference>
<keyword evidence="3 7" id="KW-0413">Isomerase</keyword>
<accession>A0ABV3R6P8</accession>
<dbReference type="EMBL" id="JBFNXR010000012">
    <property type="protein sequence ID" value="MEW9853763.1"/>
    <property type="molecule type" value="Genomic_DNA"/>
</dbReference>
<feature type="signal peptide" evidence="5">
    <location>
        <begin position="1"/>
        <end position="24"/>
    </location>
</feature>
<evidence type="ECO:0000256" key="4">
    <source>
        <dbReference type="SAM" id="MobiDB-lite"/>
    </source>
</evidence>
<comment type="caution">
    <text evidence="7">The sequence shown here is derived from an EMBL/GenBank/DDBJ whole genome shotgun (WGS) entry which is preliminary data.</text>
</comment>
<dbReference type="InterPro" id="IPR029000">
    <property type="entry name" value="Cyclophilin-like_dom_sf"/>
</dbReference>
<dbReference type="RefSeq" id="WP_367768013.1">
    <property type="nucleotide sequence ID" value="NZ_JBFNXR010000012.1"/>
</dbReference>
<dbReference type="PANTHER" id="PTHR45625:SF4">
    <property type="entry name" value="PEPTIDYLPROLYL ISOMERASE DOMAIN AND WD REPEAT-CONTAINING PROTEIN 1"/>
    <property type="match status" value="1"/>
</dbReference>
<dbReference type="Proteomes" id="UP001556118">
    <property type="component" value="Unassembled WGS sequence"/>
</dbReference>
<protein>
    <recommendedName>
        <fullName evidence="1">peptidylprolyl isomerase</fullName>
        <ecNumber evidence="1">5.2.1.8</ecNumber>
    </recommendedName>
</protein>
<evidence type="ECO:0000256" key="5">
    <source>
        <dbReference type="SAM" id="SignalP"/>
    </source>
</evidence>
<dbReference type="SUPFAM" id="SSF50891">
    <property type="entry name" value="Cyclophilin-like"/>
    <property type="match status" value="1"/>
</dbReference>
<proteinExistence type="predicted"/>
<dbReference type="InterPro" id="IPR044666">
    <property type="entry name" value="Cyclophilin_A-like"/>
</dbReference>
<gene>
    <name evidence="7" type="ORF">ABUH87_00955</name>
</gene>
<keyword evidence="8" id="KW-1185">Reference proteome</keyword>
<evidence type="ECO:0000256" key="3">
    <source>
        <dbReference type="ARBA" id="ARBA00023235"/>
    </source>
</evidence>
<keyword evidence="5" id="KW-0732">Signal</keyword>
<evidence type="ECO:0000256" key="2">
    <source>
        <dbReference type="ARBA" id="ARBA00023110"/>
    </source>
</evidence>
<dbReference type="Gene3D" id="2.40.100.10">
    <property type="entry name" value="Cyclophilin-like"/>
    <property type="match status" value="1"/>
</dbReference>
<evidence type="ECO:0000259" key="6">
    <source>
        <dbReference type="PROSITE" id="PS50072"/>
    </source>
</evidence>
<dbReference type="InterPro" id="IPR002130">
    <property type="entry name" value="Cyclophilin-type_PPIase_dom"/>
</dbReference>
<dbReference type="PANTHER" id="PTHR45625">
    <property type="entry name" value="PEPTIDYL-PROLYL CIS-TRANS ISOMERASE-RELATED"/>
    <property type="match status" value="1"/>
</dbReference>
<keyword evidence="2" id="KW-0697">Rotamase</keyword>
<sequence length="247" mass="25859">MAKRFAYLLALSFTCLGSAAPASAQAPSPATSDHVAIATTAGTITVDLDSERAPLTTANFLKYVDQKRLDGTSFYRAMHLDWGDPPNGLIQGGTGNDPKRVLKPVPHEPTSATGILHKRRTISMARFAPGTATGDFSILVSDQPGLDAQPDAPDPDSQAGFAAFGQVVAGMDVVDKIWAMPRSPIKGEGVMKGQMLEPPVKIVSVRRVQPATAVEKREAPASLPTGSPAPLAPERALQPLSGGAATR</sequence>